<protein>
    <recommendedName>
        <fullName evidence="3">Terminase</fullName>
    </recommendedName>
</protein>
<evidence type="ECO:0008006" key="3">
    <source>
        <dbReference type="Google" id="ProtNLM"/>
    </source>
</evidence>
<proteinExistence type="predicted"/>
<reference evidence="1 2" key="1">
    <citation type="submission" date="2016-10" db="EMBL/GenBank/DDBJ databases">
        <authorList>
            <person name="de Groot N.N."/>
        </authorList>
    </citation>
    <scope>NUCLEOTIDE SEQUENCE [LARGE SCALE GENOMIC DNA]</scope>
    <source>
        <strain evidence="1 2">DSM 22489</strain>
    </source>
</reference>
<accession>A0A1H6B5W9</accession>
<gene>
    <name evidence="1" type="ORF">SAMN05421819_3555</name>
</gene>
<keyword evidence="2" id="KW-1185">Reference proteome</keyword>
<organism evidence="1 2">
    <name type="scientific">Bryocella elongata</name>
    <dbReference type="NCBI Taxonomy" id="863522"/>
    <lineage>
        <taxon>Bacteria</taxon>
        <taxon>Pseudomonadati</taxon>
        <taxon>Acidobacteriota</taxon>
        <taxon>Terriglobia</taxon>
        <taxon>Terriglobales</taxon>
        <taxon>Acidobacteriaceae</taxon>
        <taxon>Bryocella</taxon>
    </lineage>
</organism>
<sequence>MGGRPRQPIKVLELRGSTSHDKKRYASRVAAADVASARGGVGDPPAHWSTPCSIPPGAREAIWHEKVAEFPPGLLTVEHRALLEQLCTAIYESRRPGKMQLRYIAEVTKILRLFGMTPLDREKVNTHAAGPAKPVGKLAAFVNRRAG</sequence>
<evidence type="ECO:0000313" key="1">
    <source>
        <dbReference type="EMBL" id="SEG56241.1"/>
    </source>
</evidence>
<dbReference type="EMBL" id="FNVA01000006">
    <property type="protein sequence ID" value="SEG56241.1"/>
    <property type="molecule type" value="Genomic_DNA"/>
</dbReference>
<evidence type="ECO:0000313" key="2">
    <source>
        <dbReference type="Proteomes" id="UP000236728"/>
    </source>
</evidence>
<dbReference type="RefSeq" id="WP_103934404.1">
    <property type="nucleotide sequence ID" value="NZ_FNVA01000006.1"/>
</dbReference>
<dbReference type="AlphaFoldDB" id="A0A1H6B5W9"/>
<name>A0A1H6B5W9_9BACT</name>
<dbReference type="Proteomes" id="UP000236728">
    <property type="component" value="Unassembled WGS sequence"/>
</dbReference>